<keyword evidence="3" id="KW-1185">Reference proteome</keyword>
<dbReference type="InterPro" id="IPR011335">
    <property type="entry name" value="Restrct_endonuc-II-like"/>
</dbReference>
<evidence type="ECO:0000313" key="2">
    <source>
        <dbReference type="EMBL" id="BBO66358.1"/>
    </source>
</evidence>
<protein>
    <recommendedName>
        <fullName evidence="1">ERCC4 domain-containing protein</fullName>
    </recommendedName>
</protein>
<dbReference type="GO" id="GO:0003677">
    <property type="term" value="F:DNA binding"/>
    <property type="evidence" value="ECO:0007669"/>
    <property type="project" value="InterPro"/>
</dbReference>
<dbReference type="GO" id="GO:0004518">
    <property type="term" value="F:nuclease activity"/>
    <property type="evidence" value="ECO:0007669"/>
    <property type="project" value="InterPro"/>
</dbReference>
<dbReference type="Proteomes" id="UP000427906">
    <property type="component" value="Chromosome"/>
</dbReference>
<dbReference type="EMBL" id="AP021874">
    <property type="protein sequence ID" value="BBO66358.1"/>
    <property type="molecule type" value="Genomic_DNA"/>
</dbReference>
<evidence type="ECO:0000259" key="1">
    <source>
        <dbReference type="SMART" id="SM00891"/>
    </source>
</evidence>
<dbReference type="GO" id="GO:0006259">
    <property type="term" value="P:DNA metabolic process"/>
    <property type="evidence" value="ECO:0007669"/>
    <property type="project" value="UniProtKB-ARBA"/>
</dbReference>
<dbReference type="KEGG" id="dalk:DSCA_02880"/>
<dbReference type="AlphaFoldDB" id="A0A5K7YB22"/>
<name>A0A5K7YB22_9BACT</name>
<dbReference type="Pfam" id="PF02732">
    <property type="entry name" value="ERCC4"/>
    <property type="match status" value="1"/>
</dbReference>
<dbReference type="OrthoDB" id="5401892at2"/>
<dbReference type="SUPFAM" id="SSF52980">
    <property type="entry name" value="Restriction endonuclease-like"/>
    <property type="match status" value="1"/>
</dbReference>
<reference evidence="2 3" key="1">
    <citation type="submission" date="2019-11" db="EMBL/GenBank/DDBJ databases">
        <title>Comparative genomics of hydrocarbon-degrading Desulfosarcina strains.</title>
        <authorList>
            <person name="Watanabe M."/>
            <person name="Kojima H."/>
            <person name="Fukui M."/>
        </authorList>
    </citation>
    <scope>NUCLEOTIDE SEQUENCE [LARGE SCALE GENOMIC DNA]</scope>
    <source>
        <strain evidence="2 3">PL12</strain>
    </source>
</reference>
<dbReference type="RefSeq" id="WP_155314749.1">
    <property type="nucleotide sequence ID" value="NZ_AP021874.1"/>
</dbReference>
<sequence>MDRITVVVDTREQEPYAFGASCEVVRRALPAGDYSIEGFEDSVAVERKTLEDFVSTVIRQRKRFYRELQRLEEYEAACVVVESDLRDVLTGRYRSGAHPNAVLGTVISIVVDFQIPVFFCSDRQVACRFVEEFLLRFHRKVSRRCEEKQPEIK</sequence>
<proteinExistence type="predicted"/>
<dbReference type="SMART" id="SM00891">
    <property type="entry name" value="ERCC4"/>
    <property type="match status" value="1"/>
</dbReference>
<dbReference type="Gene3D" id="3.40.50.10130">
    <property type="match status" value="1"/>
</dbReference>
<dbReference type="InterPro" id="IPR006166">
    <property type="entry name" value="ERCC4_domain"/>
</dbReference>
<accession>A0A5K7YB22</accession>
<evidence type="ECO:0000313" key="3">
    <source>
        <dbReference type="Proteomes" id="UP000427906"/>
    </source>
</evidence>
<gene>
    <name evidence="2" type="ORF">DSCA_02880</name>
</gene>
<feature type="domain" description="ERCC4" evidence="1">
    <location>
        <begin position="5"/>
        <end position="85"/>
    </location>
</feature>
<organism evidence="2 3">
    <name type="scientific">Desulfosarcina alkanivorans</name>
    <dbReference type="NCBI Taxonomy" id="571177"/>
    <lineage>
        <taxon>Bacteria</taxon>
        <taxon>Pseudomonadati</taxon>
        <taxon>Thermodesulfobacteriota</taxon>
        <taxon>Desulfobacteria</taxon>
        <taxon>Desulfobacterales</taxon>
        <taxon>Desulfosarcinaceae</taxon>
        <taxon>Desulfosarcina</taxon>
    </lineage>
</organism>